<accession>A0ABU6K572</accession>
<dbReference type="RefSeq" id="WP_327599680.1">
    <property type="nucleotide sequence ID" value="NZ_JAYXHS010000002.1"/>
</dbReference>
<dbReference type="Proteomes" id="UP001331561">
    <property type="component" value="Unassembled WGS sequence"/>
</dbReference>
<evidence type="ECO:0000313" key="2">
    <source>
        <dbReference type="EMBL" id="MEC5386721.1"/>
    </source>
</evidence>
<dbReference type="InterPro" id="IPR000253">
    <property type="entry name" value="FHA_dom"/>
</dbReference>
<dbReference type="SUPFAM" id="SSF49879">
    <property type="entry name" value="SMAD/FHA domain"/>
    <property type="match status" value="2"/>
</dbReference>
<organism evidence="2 3">
    <name type="scientific">Uliginosibacterium silvisoli</name>
    <dbReference type="NCBI Taxonomy" id="3114758"/>
    <lineage>
        <taxon>Bacteria</taxon>
        <taxon>Pseudomonadati</taxon>
        <taxon>Pseudomonadota</taxon>
        <taxon>Betaproteobacteria</taxon>
        <taxon>Rhodocyclales</taxon>
        <taxon>Zoogloeaceae</taxon>
        <taxon>Uliginosibacterium</taxon>
    </lineage>
</organism>
<dbReference type="EMBL" id="JAYXHS010000002">
    <property type="protein sequence ID" value="MEC5386721.1"/>
    <property type="molecule type" value="Genomic_DNA"/>
</dbReference>
<dbReference type="SMART" id="SM00240">
    <property type="entry name" value="FHA"/>
    <property type="match status" value="1"/>
</dbReference>
<gene>
    <name evidence="2" type="ORF">VVD49_13370</name>
</gene>
<protein>
    <submittedName>
        <fullName evidence="2">FHA domain-containing protein</fullName>
    </submittedName>
</protein>
<feature type="domain" description="FHA" evidence="1">
    <location>
        <begin position="23"/>
        <end position="72"/>
    </location>
</feature>
<reference evidence="2 3" key="1">
    <citation type="submission" date="2024-01" db="EMBL/GenBank/DDBJ databases">
        <title>Uliginosibacterium soil sp. nov.</title>
        <authorList>
            <person name="Lv Y."/>
        </authorList>
    </citation>
    <scope>NUCLEOTIDE SEQUENCE [LARGE SCALE GENOMIC DNA]</scope>
    <source>
        <strain evidence="2 3">H3</strain>
    </source>
</reference>
<proteinExistence type="predicted"/>
<dbReference type="Pfam" id="PF00498">
    <property type="entry name" value="FHA"/>
    <property type="match status" value="1"/>
</dbReference>
<dbReference type="PANTHER" id="PTHR23308">
    <property type="entry name" value="NUCLEAR INHIBITOR OF PROTEIN PHOSPHATASE-1"/>
    <property type="match status" value="1"/>
</dbReference>
<comment type="caution">
    <text evidence="2">The sequence shown here is derived from an EMBL/GenBank/DDBJ whole genome shotgun (WGS) entry which is preliminary data.</text>
</comment>
<evidence type="ECO:0000259" key="1">
    <source>
        <dbReference type="PROSITE" id="PS50006"/>
    </source>
</evidence>
<dbReference type="PROSITE" id="PS50006">
    <property type="entry name" value="FHA_DOMAIN"/>
    <property type="match status" value="1"/>
</dbReference>
<dbReference type="InterPro" id="IPR050923">
    <property type="entry name" value="Cell_Proc_Reg/RNA_Proc"/>
</dbReference>
<dbReference type="CDD" id="cd00060">
    <property type="entry name" value="FHA"/>
    <property type="match status" value="1"/>
</dbReference>
<sequence length="247" mass="26704">MAKLVLSMDGLVLKEIMLTKERTTIGRKPHNDIQIDNLAISGEHALIVCILNDAFLEDLNSTNGTYCNSQPVKKHVLKDGDVIELGKYRLKFIKDTPEFAAGSTFEKAFVASPDAAKLTSAPRGHTDTMVGFGVETSVTDAASTTGWAPPDGAQGRNEPMGMVQILSGRNAGRELELSKSLTTLGKPGSQVAVITRRPHGYFLTHVEGDSFPILNGRQLDAQAHLLSDQDVIEIAGVKMGFYLRPLS</sequence>
<name>A0ABU6K572_9RHOO</name>
<dbReference type="Gene3D" id="2.60.200.20">
    <property type="match status" value="1"/>
</dbReference>
<dbReference type="InterPro" id="IPR008984">
    <property type="entry name" value="SMAD_FHA_dom_sf"/>
</dbReference>
<evidence type="ECO:0000313" key="3">
    <source>
        <dbReference type="Proteomes" id="UP001331561"/>
    </source>
</evidence>
<keyword evidence="3" id="KW-1185">Reference proteome</keyword>